<sequence>MADSFETLGAHIPSLQEEGSQKPSEEDRFRSLGPDDTIRLMELLPGAFDDEIRIMLHTTILSKEQIPEYEALSYTWGSQKDPVDVFIKPRVDDKRSKHGSQPHRPDTSPLAVTQNLATALRHLRRPERKRTLWIDAICVNQQDLKERGHQVERMADVYRNADQVLVWLGPESDNSAWAIGTLLDLSLSIDVDWRALSMEPSSQGQSHWADGGEQLPYDDETWQAILHLLQRNWFRRLWIWQEVCLARRATVVCGYETIAWGNFCCAIFCLRFKPRSRWVQDALAPSISSAYNICSYETASMLVDVLEYTKDCEFSDPKDRIYALLNLVRDEITVDLKPDYSKTATQVFQDVVLRELATHNTLDLLTHCELQGVLEEVPSWVPNFSAPNKSNLLWTSNCCRGSKTDAHYAGEGILKVAGLCSATVNSVEKVVSEDVVTSSARRVEVKRALKRLAAFYSGNGRYVDGVDMLEAFCRTFCSNEFAENFVPSLDRRPIFEESRDYLLKLVESSPESEPNYAKYLIGVQHDVAGRSFVTTREGNIGLAPLAAKAGDQVCILLGCQSPLLLRSDGHGYHTVVGECYVHGVMEGEALLGPLPSPWRRAWRLDTDQHGLFHDCFISQADGKIRIEDPRRGPLPPGWRVRDHERMHQFNSYVNDSTGEGYDIAYDPRMTAEALKACGVNITEFKLK</sequence>
<reference evidence="3 4" key="1">
    <citation type="submission" date="2024-09" db="EMBL/GenBank/DDBJ databases">
        <title>Rethinking Asexuality: The Enigmatic Case of Functional Sexual Genes in Lepraria (Stereocaulaceae).</title>
        <authorList>
            <person name="Doellman M."/>
            <person name="Sun Y."/>
            <person name="Barcenas-Pena A."/>
            <person name="Lumbsch H.T."/>
            <person name="Grewe F."/>
        </authorList>
    </citation>
    <scope>NUCLEOTIDE SEQUENCE [LARGE SCALE GENOMIC DNA]</scope>
    <source>
        <strain evidence="3 4">Mercado 3170</strain>
    </source>
</reference>
<dbReference type="Pfam" id="PF06985">
    <property type="entry name" value="HET"/>
    <property type="match status" value="1"/>
</dbReference>
<evidence type="ECO:0000256" key="1">
    <source>
        <dbReference type="SAM" id="MobiDB-lite"/>
    </source>
</evidence>
<proteinExistence type="predicted"/>
<comment type="caution">
    <text evidence="3">The sequence shown here is derived from an EMBL/GenBank/DDBJ whole genome shotgun (WGS) entry which is preliminary data.</text>
</comment>
<dbReference type="PANTHER" id="PTHR24148:SF64">
    <property type="entry name" value="HETEROKARYON INCOMPATIBILITY DOMAIN-CONTAINING PROTEIN"/>
    <property type="match status" value="1"/>
</dbReference>
<dbReference type="InterPro" id="IPR010730">
    <property type="entry name" value="HET"/>
</dbReference>
<accession>A0ABR4A5D1</accession>
<feature type="domain" description="Heterokaryon incompatibility" evidence="2">
    <location>
        <begin position="69"/>
        <end position="242"/>
    </location>
</feature>
<feature type="compositionally biased region" description="Basic and acidic residues" evidence="1">
    <location>
        <begin position="19"/>
        <end position="30"/>
    </location>
</feature>
<keyword evidence="4" id="KW-1185">Reference proteome</keyword>
<dbReference type="PANTHER" id="PTHR24148">
    <property type="entry name" value="ANKYRIN REPEAT DOMAIN-CONTAINING PROTEIN 39 HOMOLOG-RELATED"/>
    <property type="match status" value="1"/>
</dbReference>
<evidence type="ECO:0000313" key="4">
    <source>
        <dbReference type="Proteomes" id="UP001590950"/>
    </source>
</evidence>
<evidence type="ECO:0000259" key="2">
    <source>
        <dbReference type="Pfam" id="PF06985"/>
    </source>
</evidence>
<dbReference type="InterPro" id="IPR052895">
    <property type="entry name" value="HetReg/Transcr_Mod"/>
</dbReference>
<organism evidence="3 4">
    <name type="scientific">Stereocaulon virgatum</name>
    <dbReference type="NCBI Taxonomy" id="373712"/>
    <lineage>
        <taxon>Eukaryota</taxon>
        <taxon>Fungi</taxon>
        <taxon>Dikarya</taxon>
        <taxon>Ascomycota</taxon>
        <taxon>Pezizomycotina</taxon>
        <taxon>Lecanoromycetes</taxon>
        <taxon>OSLEUM clade</taxon>
        <taxon>Lecanoromycetidae</taxon>
        <taxon>Lecanorales</taxon>
        <taxon>Lecanorineae</taxon>
        <taxon>Stereocaulaceae</taxon>
        <taxon>Stereocaulon</taxon>
    </lineage>
</organism>
<dbReference type="EMBL" id="JBEFKJ010000022">
    <property type="protein sequence ID" value="KAL2040278.1"/>
    <property type="molecule type" value="Genomic_DNA"/>
</dbReference>
<protein>
    <recommendedName>
        <fullName evidence="2">Heterokaryon incompatibility domain-containing protein</fullName>
    </recommendedName>
</protein>
<dbReference type="Pfam" id="PF26639">
    <property type="entry name" value="Het-6_barrel"/>
    <property type="match status" value="1"/>
</dbReference>
<dbReference type="Proteomes" id="UP001590950">
    <property type="component" value="Unassembled WGS sequence"/>
</dbReference>
<name>A0ABR4A5D1_9LECA</name>
<gene>
    <name evidence="3" type="ORF">N7G274_007181</name>
</gene>
<feature type="region of interest" description="Disordered" evidence="1">
    <location>
        <begin position="1"/>
        <end position="32"/>
    </location>
</feature>
<evidence type="ECO:0000313" key="3">
    <source>
        <dbReference type="EMBL" id="KAL2040278.1"/>
    </source>
</evidence>